<reference evidence="8 9" key="1">
    <citation type="submission" date="2024-11" db="EMBL/GenBank/DDBJ databases">
        <title>A near-complete genome assembly of Cinchona calisaya.</title>
        <authorList>
            <person name="Lian D.C."/>
            <person name="Zhao X.W."/>
            <person name="Wei L."/>
        </authorList>
    </citation>
    <scope>NUCLEOTIDE SEQUENCE [LARGE SCALE GENOMIC DNA]</scope>
    <source>
        <tissue evidence="8">Nenye</tissue>
    </source>
</reference>
<evidence type="ECO:0000313" key="8">
    <source>
        <dbReference type="EMBL" id="KAL3529462.1"/>
    </source>
</evidence>
<dbReference type="Pfam" id="PF03791">
    <property type="entry name" value="KNOX2"/>
    <property type="match status" value="1"/>
</dbReference>
<sequence>MEDECRFPSRNSTTTEGCPYICPPWKEADFEAFEASWSSALLESAASSNCSAAGAINTSNSIKWTTGTGSSTSKDKTSTAIKSRISSHPLYPKLLEAYIGCQKVGAPAETANLLDEILQENQLSGKNNGSHCLGEDPELDEFMGTYCDVLSKYKLDLGKPYDEASKFLSNMETQLSNLCNDEAARSSHEERSSGELEVMQEKDYNGTSEVNELKEKLLLKYGGYISSLRHEFYRKKKKEKLPKDARQVLLNWWTIHYAWPYPTEADKIALASSTGLDQK</sequence>
<dbReference type="EMBL" id="JBJUIK010000004">
    <property type="protein sequence ID" value="KAL3529462.1"/>
    <property type="molecule type" value="Genomic_DNA"/>
</dbReference>
<keyword evidence="3" id="KW-0371">Homeobox</keyword>
<feature type="domain" description="ELK" evidence="7">
    <location>
        <begin position="212"/>
        <end position="232"/>
    </location>
</feature>
<dbReference type="InterPro" id="IPR009057">
    <property type="entry name" value="Homeodomain-like_sf"/>
</dbReference>
<dbReference type="SMART" id="SM01255">
    <property type="entry name" value="KNOX1"/>
    <property type="match status" value="1"/>
</dbReference>
<comment type="similarity">
    <text evidence="5">Belongs to the TALE/KNOX homeobox family.</text>
</comment>
<comment type="caution">
    <text evidence="8">The sequence shown here is derived from an EMBL/GenBank/DDBJ whole genome shotgun (WGS) entry which is preliminary data.</text>
</comment>
<dbReference type="AlphaFoldDB" id="A0ABD3AFC1"/>
<evidence type="ECO:0000256" key="2">
    <source>
        <dbReference type="ARBA" id="ARBA00023125"/>
    </source>
</evidence>
<organism evidence="8 9">
    <name type="scientific">Cinchona calisaya</name>
    <dbReference type="NCBI Taxonomy" id="153742"/>
    <lineage>
        <taxon>Eukaryota</taxon>
        <taxon>Viridiplantae</taxon>
        <taxon>Streptophyta</taxon>
        <taxon>Embryophyta</taxon>
        <taxon>Tracheophyta</taxon>
        <taxon>Spermatophyta</taxon>
        <taxon>Magnoliopsida</taxon>
        <taxon>eudicotyledons</taxon>
        <taxon>Gunneridae</taxon>
        <taxon>Pentapetalae</taxon>
        <taxon>asterids</taxon>
        <taxon>lamiids</taxon>
        <taxon>Gentianales</taxon>
        <taxon>Rubiaceae</taxon>
        <taxon>Cinchonoideae</taxon>
        <taxon>Cinchoneae</taxon>
        <taxon>Cinchona</taxon>
    </lineage>
</organism>
<dbReference type="InterPro" id="IPR050224">
    <property type="entry name" value="TALE_homeobox"/>
</dbReference>
<feature type="region of interest" description="Disordered" evidence="6">
    <location>
        <begin position="181"/>
        <end position="203"/>
    </location>
</feature>
<dbReference type="PANTHER" id="PTHR11850">
    <property type="entry name" value="HOMEOBOX PROTEIN TRANSCRIPTION FACTORS"/>
    <property type="match status" value="1"/>
</dbReference>
<dbReference type="SMART" id="SM01188">
    <property type="entry name" value="ELK"/>
    <property type="match status" value="1"/>
</dbReference>
<dbReference type="InterPro" id="IPR005540">
    <property type="entry name" value="KNOX1"/>
</dbReference>
<evidence type="ECO:0000256" key="5">
    <source>
        <dbReference type="PROSITE-ProRule" id="PRU00559"/>
    </source>
</evidence>
<dbReference type="InterPro" id="IPR008422">
    <property type="entry name" value="KN_HD"/>
</dbReference>
<dbReference type="PROSITE" id="PS51213">
    <property type="entry name" value="ELK"/>
    <property type="match status" value="1"/>
</dbReference>
<comment type="subcellular location">
    <subcellularLocation>
        <location evidence="1 5">Nucleus</location>
    </subcellularLocation>
</comment>
<dbReference type="InterPro" id="IPR005539">
    <property type="entry name" value="ELK_dom"/>
</dbReference>
<proteinExistence type="inferred from homology"/>
<dbReference type="Pfam" id="PF05920">
    <property type="entry name" value="Homeobox_KN"/>
    <property type="match status" value="1"/>
</dbReference>
<name>A0ABD3AFC1_9GENT</name>
<dbReference type="InterPro" id="IPR005541">
    <property type="entry name" value="KNOX2"/>
</dbReference>
<keyword evidence="9" id="KW-1185">Reference proteome</keyword>
<dbReference type="GO" id="GO:0005634">
    <property type="term" value="C:nucleus"/>
    <property type="evidence" value="ECO:0007669"/>
    <property type="project" value="UniProtKB-SubCell"/>
</dbReference>
<evidence type="ECO:0000256" key="3">
    <source>
        <dbReference type="ARBA" id="ARBA00023155"/>
    </source>
</evidence>
<dbReference type="GO" id="GO:0003677">
    <property type="term" value="F:DNA binding"/>
    <property type="evidence" value="ECO:0007669"/>
    <property type="project" value="UniProtKB-KW"/>
</dbReference>
<feature type="compositionally biased region" description="Basic and acidic residues" evidence="6">
    <location>
        <begin position="182"/>
        <end position="203"/>
    </location>
</feature>
<dbReference type="SMART" id="SM01256">
    <property type="entry name" value="KNOX2"/>
    <property type="match status" value="1"/>
</dbReference>
<gene>
    <name evidence="8" type="ORF">ACH5RR_008784</name>
</gene>
<dbReference type="Pfam" id="PF03789">
    <property type="entry name" value="ELK"/>
    <property type="match status" value="1"/>
</dbReference>
<dbReference type="SUPFAM" id="SSF46689">
    <property type="entry name" value="Homeodomain-like"/>
    <property type="match status" value="1"/>
</dbReference>
<accession>A0ABD3AFC1</accession>
<dbReference type="Pfam" id="PF03790">
    <property type="entry name" value="KNOX1"/>
    <property type="match status" value="1"/>
</dbReference>
<protein>
    <recommendedName>
        <fullName evidence="7">ELK domain-containing protein</fullName>
    </recommendedName>
</protein>
<keyword evidence="4 5" id="KW-0539">Nucleus</keyword>
<dbReference type="Gene3D" id="1.10.10.60">
    <property type="entry name" value="Homeodomain-like"/>
    <property type="match status" value="1"/>
</dbReference>
<evidence type="ECO:0000256" key="4">
    <source>
        <dbReference type="ARBA" id="ARBA00023242"/>
    </source>
</evidence>
<evidence type="ECO:0000259" key="7">
    <source>
        <dbReference type="PROSITE" id="PS51213"/>
    </source>
</evidence>
<evidence type="ECO:0000256" key="6">
    <source>
        <dbReference type="SAM" id="MobiDB-lite"/>
    </source>
</evidence>
<evidence type="ECO:0000256" key="1">
    <source>
        <dbReference type="ARBA" id="ARBA00004123"/>
    </source>
</evidence>
<keyword evidence="2" id="KW-0238">DNA-binding</keyword>
<evidence type="ECO:0000313" key="9">
    <source>
        <dbReference type="Proteomes" id="UP001630127"/>
    </source>
</evidence>
<dbReference type="Proteomes" id="UP001630127">
    <property type="component" value="Unassembled WGS sequence"/>
</dbReference>